<dbReference type="Pfam" id="PF20032">
    <property type="entry name" value="ADYC"/>
    <property type="match status" value="1"/>
</dbReference>
<dbReference type="EMBL" id="JAIRAU010000031">
    <property type="protein sequence ID" value="MBZ5712472.1"/>
    <property type="molecule type" value="Genomic_DNA"/>
</dbReference>
<dbReference type="SUPFAM" id="SSF141571">
    <property type="entry name" value="Pentapeptide repeat-like"/>
    <property type="match status" value="1"/>
</dbReference>
<reference evidence="3" key="1">
    <citation type="submission" date="2021-08" db="EMBL/GenBank/DDBJ databases">
        <authorList>
            <person name="Stevens D.C."/>
        </authorList>
    </citation>
    <scope>NUCLEOTIDE SEQUENCE</scope>
    <source>
        <strain evidence="3">DSM 53165</strain>
    </source>
</reference>
<evidence type="ECO:0000256" key="1">
    <source>
        <dbReference type="SAM" id="MobiDB-lite"/>
    </source>
</evidence>
<sequence>MRDSTTAIMQRGQESTMMLSRAISVVVCLCALAACDGAVEADAAVDLRDGVDNGMALNSAVLNGMRVNGMRTNGTTLNGVRMNGMRLNGWNLNGLSLNGSSLTATAVVNGTSQVFGGAQLIGAVIDIDLAGAPWQLRFDDIYKDPANPTGDVWFYEISAQAPGDTGWEPLCFDHLGQPTQAIPLANYWDLATGARIADAGVVTFACRDAVLAKCVEWGYRPWAKVGSTSLADHHQACTRMARADYCGDGTSHTFTGTPIDISDRLAPRIQTAVTMSRPNWGAEAEWGPGGAVCVGDQIRLKMYDDAGVPYAYPSCLDALDDVSSCGSLSPSRGGLLANRFCDKWQDQPQQCDSRDADDDDDEDDEGD</sequence>
<feature type="region of interest" description="Disordered" evidence="1">
    <location>
        <begin position="345"/>
        <end position="367"/>
    </location>
</feature>
<organism evidence="3 4">
    <name type="scientific">Nannocystis pusilla</name>
    <dbReference type="NCBI Taxonomy" id="889268"/>
    <lineage>
        <taxon>Bacteria</taxon>
        <taxon>Pseudomonadati</taxon>
        <taxon>Myxococcota</taxon>
        <taxon>Polyangia</taxon>
        <taxon>Nannocystales</taxon>
        <taxon>Nannocystaceae</taxon>
        <taxon>Nannocystis</taxon>
    </lineage>
</organism>
<proteinExistence type="predicted"/>
<evidence type="ECO:0000313" key="3">
    <source>
        <dbReference type="EMBL" id="MBZ5712472.1"/>
    </source>
</evidence>
<name>A0ABS7TWG2_9BACT</name>
<feature type="domain" description="ADYC" evidence="2">
    <location>
        <begin position="117"/>
        <end position="297"/>
    </location>
</feature>
<evidence type="ECO:0000313" key="4">
    <source>
        <dbReference type="Proteomes" id="UP001139031"/>
    </source>
</evidence>
<feature type="compositionally biased region" description="Acidic residues" evidence="1">
    <location>
        <begin position="355"/>
        <end position="367"/>
    </location>
</feature>
<dbReference type="InterPro" id="IPR045426">
    <property type="entry name" value="ADYC"/>
</dbReference>
<dbReference type="PROSITE" id="PS51257">
    <property type="entry name" value="PROKAR_LIPOPROTEIN"/>
    <property type="match status" value="1"/>
</dbReference>
<accession>A0ABS7TWG2</accession>
<gene>
    <name evidence="3" type="ORF">K7C98_24790</name>
</gene>
<dbReference type="Gene3D" id="2.160.20.80">
    <property type="entry name" value="E3 ubiquitin-protein ligase SopA"/>
    <property type="match status" value="1"/>
</dbReference>
<comment type="caution">
    <text evidence="3">The sequence shown here is derived from an EMBL/GenBank/DDBJ whole genome shotgun (WGS) entry which is preliminary data.</text>
</comment>
<dbReference type="Proteomes" id="UP001139031">
    <property type="component" value="Unassembled WGS sequence"/>
</dbReference>
<keyword evidence="4" id="KW-1185">Reference proteome</keyword>
<dbReference type="RefSeq" id="WP_224194228.1">
    <property type="nucleotide sequence ID" value="NZ_JAIRAU010000031.1"/>
</dbReference>
<protein>
    <recommendedName>
        <fullName evidence="2">ADYC domain-containing protein</fullName>
    </recommendedName>
</protein>
<evidence type="ECO:0000259" key="2">
    <source>
        <dbReference type="Pfam" id="PF20032"/>
    </source>
</evidence>